<gene>
    <name evidence="2" type="ORF">C5Y83_24750</name>
</gene>
<evidence type="ECO:0000313" key="3">
    <source>
        <dbReference type="Proteomes" id="UP000238322"/>
    </source>
</evidence>
<organism evidence="2 3">
    <name type="scientific">Blastopirellula marina</name>
    <dbReference type="NCBI Taxonomy" id="124"/>
    <lineage>
        <taxon>Bacteria</taxon>
        <taxon>Pseudomonadati</taxon>
        <taxon>Planctomycetota</taxon>
        <taxon>Planctomycetia</taxon>
        <taxon>Pirellulales</taxon>
        <taxon>Pirellulaceae</taxon>
        <taxon>Blastopirellula</taxon>
    </lineage>
</organism>
<proteinExistence type="predicted"/>
<reference evidence="2 3" key="1">
    <citation type="submission" date="2018-02" db="EMBL/GenBank/DDBJ databases">
        <title>Comparative genomes isolates from brazilian mangrove.</title>
        <authorList>
            <person name="Araujo J.E."/>
            <person name="Taketani R.G."/>
            <person name="Silva M.C.P."/>
            <person name="Loureco M.V."/>
            <person name="Andreote F.D."/>
        </authorList>
    </citation>
    <scope>NUCLEOTIDE SEQUENCE [LARGE SCALE GENOMIC DNA]</scope>
    <source>
        <strain evidence="2 3">Hex-1 MGV</strain>
    </source>
</reference>
<evidence type="ECO:0000256" key="1">
    <source>
        <dbReference type="SAM" id="MobiDB-lite"/>
    </source>
</evidence>
<comment type="caution">
    <text evidence="2">The sequence shown here is derived from an EMBL/GenBank/DDBJ whole genome shotgun (WGS) entry which is preliminary data.</text>
</comment>
<name>A0A2S8FAW9_9BACT</name>
<feature type="region of interest" description="Disordered" evidence="1">
    <location>
        <begin position="32"/>
        <end position="66"/>
    </location>
</feature>
<accession>A0A2S8FAW9</accession>
<dbReference type="EMBL" id="PUHY01000015">
    <property type="protein sequence ID" value="PQO29297.1"/>
    <property type="molecule type" value="Genomic_DNA"/>
</dbReference>
<dbReference type="Proteomes" id="UP000238322">
    <property type="component" value="Unassembled WGS sequence"/>
</dbReference>
<protein>
    <submittedName>
        <fullName evidence="2">Uncharacterized protein</fullName>
    </submittedName>
</protein>
<sequence>MFSRLAIAISTLGSQNKKDPAFRKRKTGSFAIPLKGAGNRANPAAASRQTPHATAGRASIEKLYGN</sequence>
<dbReference type="AlphaFoldDB" id="A0A2S8FAW9"/>
<evidence type="ECO:0000313" key="2">
    <source>
        <dbReference type="EMBL" id="PQO29297.1"/>
    </source>
</evidence>